<gene>
    <name evidence="1" type="ORF">EXN66_Car016442</name>
</gene>
<dbReference type="Proteomes" id="UP000503349">
    <property type="component" value="Chromosome 16"/>
</dbReference>
<proteinExistence type="predicted"/>
<evidence type="ECO:0000313" key="1">
    <source>
        <dbReference type="EMBL" id="KAF3700754.1"/>
    </source>
</evidence>
<organism evidence="1 2">
    <name type="scientific">Channa argus</name>
    <name type="common">Northern snakehead</name>
    <name type="synonym">Ophicephalus argus</name>
    <dbReference type="NCBI Taxonomy" id="215402"/>
    <lineage>
        <taxon>Eukaryota</taxon>
        <taxon>Metazoa</taxon>
        <taxon>Chordata</taxon>
        <taxon>Craniata</taxon>
        <taxon>Vertebrata</taxon>
        <taxon>Euteleostomi</taxon>
        <taxon>Actinopterygii</taxon>
        <taxon>Neopterygii</taxon>
        <taxon>Teleostei</taxon>
        <taxon>Neoteleostei</taxon>
        <taxon>Acanthomorphata</taxon>
        <taxon>Anabantaria</taxon>
        <taxon>Anabantiformes</taxon>
        <taxon>Channoidei</taxon>
        <taxon>Channidae</taxon>
        <taxon>Channa</taxon>
    </lineage>
</organism>
<reference evidence="1 2" key="1">
    <citation type="submission" date="2019-02" db="EMBL/GenBank/DDBJ databases">
        <title>Opniocepnalus argus genome.</title>
        <authorList>
            <person name="Zhou C."/>
            <person name="Xiao S."/>
        </authorList>
    </citation>
    <scope>NUCLEOTIDE SEQUENCE [LARGE SCALE GENOMIC DNA]</scope>
    <source>
        <strain evidence="1">OARG1902GOOAL</strain>
        <tissue evidence="1">Muscle</tissue>
    </source>
</reference>
<keyword evidence="2" id="KW-1185">Reference proteome</keyword>
<dbReference type="EMBL" id="CM015727">
    <property type="protein sequence ID" value="KAF3700754.1"/>
    <property type="molecule type" value="Genomic_DNA"/>
</dbReference>
<evidence type="ECO:0000313" key="2">
    <source>
        <dbReference type="Proteomes" id="UP000503349"/>
    </source>
</evidence>
<reference evidence="2" key="2">
    <citation type="submission" date="2019-02" db="EMBL/GenBank/DDBJ databases">
        <title>Opniocepnalus argus Var Kimnra genome.</title>
        <authorList>
            <person name="Zhou C."/>
            <person name="Xiao S."/>
        </authorList>
    </citation>
    <scope>NUCLEOTIDE SEQUENCE [LARGE SCALE GENOMIC DNA]</scope>
</reference>
<protein>
    <submittedName>
        <fullName evidence="1">Uncharacterized protein</fullName>
    </submittedName>
</protein>
<name>A0A6G1QEA5_CHAAH</name>
<accession>A0A6G1QEA5</accession>
<sequence>MDARDLQALRQLCITNCHVSILDITTWAQENFQKSLSVNRVHCQIHKCKLDLYHAKKKPDVNTSQKHHPVLWVKAHLKWSEPKQKTVSKFELLFANHGHSVLRTKEERDHPACYQGTVQKNLHL</sequence>
<dbReference type="AlphaFoldDB" id="A0A6G1QEA5"/>